<proteinExistence type="predicted"/>
<evidence type="ECO:0000313" key="1">
    <source>
        <dbReference type="EMBL" id="KAF2155373.1"/>
    </source>
</evidence>
<name>A0A9P4JAD2_9PEZI</name>
<accession>A0A9P4JAD2</accession>
<evidence type="ECO:0000313" key="2">
    <source>
        <dbReference type="Proteomes" id="UP000799439"/>
    </source>
</evidence>
<protein>
    <submittedName>
        <fullName evidence="1">Uncharacterized protein</fullName>
    </submittedName>
</protein>
<comment type="caution">
    <text evidence="1">The sequence shown here is derived from an EMBL/GenBank/DDBJ whole genome shotgun (WGS) entry which is preliminary data.</text>
</comment>
<dbReference type="EMBL" id="ML996083">
    <property type="protein sequence ID" value="KAF2155373.1"/>
    <property type="molecule type" value="Genomic_DNA"/>
</dbReference>
<dbReference type="Proteomes" id="UP000799439">
    <property type="component" value="Unassembled WGS sequence"/>
</dbReference>
<reference evidence="1" key="1">
    <citation type="journal article" date="2020" name="Stud. Mycol.">
        <title>101 Dothideomycetes genomes: a test case for predicting lifestyles and emergence of pathogens.</title>
        <authorList>
            <person name="Haridas S."/>
            <person name="Albert R."/>
            <person name="Binder M."/>
            <person name="Bloem J."/>
            <person name="Labutti K."/>
            <person name="Salamov A."/>
            <person name="Andreopoulos B."/>
            <person name="Baker S."/>
            <person name="Barry K."/>
            <person name="Bills G."/>
            <person name="Bluhm B."/>
            <person name="Cannon C."/>
            <person name="Castanera R."/>
            <person name="Culley D."/>
            <person name="Daum C."/>
            <person name="Ezra D."/>
            <person name="Gonzalez J."/>
            <person name="Henrissat B."/>
            <person name="Kuo A."/>
            <person name="Liang C."/>
            <person name="Lipzen A."/>
            <person name="Lutzoni F."/>
            <person name="Magnuson J."/>
            <person name="Mondo S."/>
            <person name="Nolan M."/>
            <person name="Ohm R."/>
            <person name="Pangilinan J."/>
            <person name="Park H.-J."/>
            <person name="Ramirez L."/>
            <person name="Alfaro M."/>
            <person name="Sun H."/>
            <person name="Tritt A."/>
            <person name="Yoshinaga Y."/>
            <person name="Zwiers L.-H."/>
            <person name="Turgeon B."/>
            <person name="Goodwin S."/>
            <person name="Spatafora J."/>
            <person name="Crous P."/>
            <person name="Grigoriev I."/>
        </authorList>
    </citation>
    <scope>NUCLEOTIDE SEQUENCE</scope>
    <source>
        <strain evidence="1">CBS 260.36</strain>
    </source>
</reference>
<organism evidence="1 2">
    <name type="scientific">Myriangium duriaei CBS 260.36</name>
    <dbReference type="NCBI Taxonomy" id="1168546"/>
    <lineage>
        <taxon>Eukaryota</taxon>
        <taxon>Fungi</taxon>
        <taxon>Dikarya</taxon>
        <taxon>Ascomycota</taxon>
        <taxon>Pezizomycotina</taxon>
        <taxon>Dothideomycetes</taxon>
        <taxon>Dothideomycetidae</taxon>
        <taxon>Myriangiales</taxon>
        <taxon>Myriangiaceae</taxon>
        <taxon>Myriangium</taxon>
    </lineage>
</organism>
<keyword evidence="2" id="KW-1185">Reference proteome</keyword>
<sequence length="85" mass="9576">MALLVARVLVVSSHASQRCREDIFYYVRTRSEEGPQGKIDRIPNMTARLLQLYLLCAMLYCCSWSVDGPIGRGRQGPCITARKSV</sequence>
<dbReference type="AlphaFoldDB" id="A0A9P4JAD2"/>
<gene>
    <name evidence="1" type="ORF">K461DRAFT_276586</name>
</gene>